<dbReference type="GO" id="GO:0051536">
    <property type="term" value="F:iron-sulfur cluster binding"/>
    <property type="evidence" value="ECO:0007669"/>
    <property type="project" value="InterPro"/>
</dbReference>
<proteinExistence type="predicted"/>
<accession>A0A4R9LV63</accession>
<protein>
    <submittedName>
        <fullName evidence="3">Ferredoxin reductase</fullName>
    </submittedName>
</protein>
<dbReference type="SUPFAM" id="SSF54292">
    <property type="entry name" value="2Fe-2S ferredoxin-like"/>
    <property type="match status" value="1"/>
</dbReference>
<dbReference type="InterPro" id="IPR008333">
    <property type="entry name" value="Cbr1-like_FAD-bd_dom"/>
</dbReference>
<dbReference type="OrthoDB" id="9801223at2"/>
<dbReference type="AlphaFoldDB" id="A0A4R9LV63"/>
<dbReference type="RefSeq" id="WP_135763250.1">
    <property type="nucleotide sequence ID" value="NZ_RQHV01000032.1"/>
</dbReference>
<dbReference type="PROSITE" id="PS51384">
    <property type="entry name" value="FAD_FR"/>
    <property type="match status" value="1"/>
</dbReference>
<dbReference type="InterPro" id="IPR017938">
    <property type="entry name" value="Riboflavin_synthase-like_b-brl"/>
</dbReference>
<dbReference type="Gene3D" id="2.40.30.10">
    <property type="entry name" value="Translation factors"/>
    <property type="match status" value="1"/>
</dbReference>
<dbReference type="Pfam" id="PF00111">
    <property type="entry name" value="Fer2"/>
    <property type="match status" value="1"/>
</dbReference>
<dbReference type="Pfam" id="PF00175">
    <property type="entry name" value="NAD_binding_1"/>
    <property type="match status" value="1"/>
</dbReference>
<organism evidence="3 4">
    <name type="scientific">Leptospira ilyithenensis</name>
    <dbReference type="NCBI Taxonomy" id="2484901"/>
    <lineage>
        <taxon>Bacteria</taxon>
        <taxon>Pseudomonadati</taxon>
        <taxon>Spirochaetota</taxon>
        <taxon>Spirochaetia</taxon>
        <taxon>Leptospirales</taxon>
        <taxon>Leptospiraceae</taxon>
        <taxon>Leptospira</taxon>
    </lineage>
</organism>
<dbReference type="PROSITE" id="PS51085">
    <property type="entry name" value="2FE2S_FER_2"/>
    <property type="match status" value="1"/>
</dbReference>
<dbReference type="Gene3D" id="3.40.50.80">
    <property type="entry name" value="Nucleotide-binding domain of ferredoxin-NADP reductase (FNR) module"/>
    <property type="match status" value="1"/>
</dbReference>
<dbReference type="PANTHER" id="PTHR47354:SF3">
    <property type="entry name" value="OXIDOREDUCTASE-RELATED"/>
    <property type="match status" value="1"/>
</dbReference>
<dbReference type="CDD" id="cd06216">
    <property type="entry name" value="FNR_iron_sulfur_binding_2"/>
    <property type="match status" value="1"/>
</dbReference>
<evidence type="ECO:0000313" key="3">
    <source>
        <dbReference type="EMBL" id="TGN13197.1"/>
    </source>
</evidence>
<evidence type="ECO:0000259" key="1">
    <source>
        <dbReference type="PROSITE" id="PS51085"/>
    </source>
</evidence>
<dbReference type="PRINTS" id="PR00371">
    <property type="entry name" value="FPNCR"/>
</dbReference>
<evidence type="ECO:0000259" key="2">
    <source>
        <dbReference type="PROSITE" id="PS51384"/>
    </source>
</evidence>
<dbReference type="Proteomes" id="UP000298264">
    <property type="component" value="Unassembled WGS sequence"/>
</dbReference>
<comment type="caution">
    <text evidence="3">The sequence shown here is derived from an EMBL/GenBank/DDBJ whole genome shotgun (WGS) entry which is preliminary data.</text>
</comment>
<keyword evidence="4" id="KW-1185">Reference proteome</keyword>
<dbReference type="PANTHER" id="PTHR47354">
    <property type="entry name" value="NADH OXIDOREDUCTASE HCR"/>
    <property type="match status" value="1"/>
</dbReference>
<dbReference type="InterPro" id="IPR050415">
    <property type="entry name" value="MRET"/>
</dbReference>
<dbReference type="InterPro" id="IPR039261">
    <property type="entry name" value="FNR_nucleotide-bd"/>
</dbReference>
<dbReference type="InterPro" id="IPR036010">
    <property type="entry name" value="2Fe-2S_ferredoxin-like_sf"/>
</dbReference>
<dbReference type="InterPro" id="IPR012675">
    <property type="entry name" value="Beta-grasp_dom_sf"/>
</dbReference>
<gene>
    <name evidence="3" type="ORF">EHS11_04695</name>
</gene>
<dbReference type="InterPro" id="IPR001709">
    <property type="entry name" value="Flavoprot_Pyr_Nucl_cyt_Rdtase"/>
</dbReference>
<reference evidence="3" key="1">
    <citation type="journal article" date="2019" name="PLoS Negl. Trop. Dis.">
        <title>Revisiting the worldwide diversity of Leptospira species in the environment.</title>
        <authorList>
            <person name="Vincent A.T."/>
            <person name="Schiettekatte O."/>
            <person name="Bourhy P."/>
            <person name="Veyrier F.J."/>
            <person name="Picardeau M."/>
        </authorList>
    </citation>
    <scope>NUCLEOTIDE SEQUENCE [LARGE SCALE GENOMIC DNA]</scope>
    <source>
        <strain evidence="3">201400974</strain>
    </source>
</reference>
<dbReference type="Pfam" id="PF00970">
    <property type="entry name" value="FAD_binding_6"/>
    <property type="match status" value="1"/>
</dbReference>
<dbReference type="InterPro" id="IPR017927">
    <property type="entry name" value="FAD-bd_FR_type"/>
</dbReference>
<dbReference type="SUPFAM" id="SSF52343">
    <property type="entry name" value="Ferredoxin reductase-like, C-terminal NADP-linked domain"/>
    <property type="match status" value="1"/>
</dbReference>
<feature type="domain" description="2Fe-2S ferredoxin-type" evidence="1">
    <location>
        <begin position="280"/>
        <end position="362"/>
    </location>
</feature>
<dbReference type="SUPFAM" id="SSF63380">
    <property type="entry name" value="Riboflavin synthase domain-like"/>
    <property type="match status" value="1"/>
</dbReference>
<sequence length="362" mass="40352">MKVLPFIYNSPKEYWNYFQPTNWLEFVLGEINPLYSVSTAKAKVVAIRSESTDTKTIVLQTNRHWKGFRAGQHVPVTVEIAGRRVTRYYSLSSSPSAKNPTITVKRQKGGLVSNFLNDRLQVGDVLELGPASGEFTADPAALPDKLLFIAGGSGITPIHSILETLAESNYKGQAKLLYFSRFKEDIIFFQSFAELEANNPWLEIKHVLTDVPAPGYDSGFLTTELMDKFVPDLKERLVYLCGPAPLQTSAKEFLKDNHVISELFLLPNQIQTNYQSNGPVEVVLLQSHKTVLLKGEKSILEELEDQGIYPPSGCRMGICHTCTCRKTSGSVTNIKDETMSDSGEGNIQLCLSRVDEKLELDL</sequence>
<dbReference type="GO" id="GO:0016491">
    <property type="term" value="F:oxidoreductase activity"/>
    <property type="evidence" value="ECO:0007669"/>
    <property type="project" value="InterPro"/>
</dbReference>
<dbReference type="PRINTS" id="PR00410">
    <property type="entry name" value="PHEHYDRXLASE"/>
</dbReference>
<evidence type="ECO:0000313" key="4">
    <source>
        <dbReference type="Proteomes" id="UP000298264"/>
    </source>
</evidence>
<dbReference type="InterPro" id="IPR001433">
    <property type="entry name" value="OxRdtase_FAD/NAD-bd"/>
</dbReference>
<dbReference type="CDD" id="cd00207">
    <property type="entry name" value="fer2"/>
    <property type="match status" value="1"/>
</dbReference>
<name>A0A4R9LV63_9LEPT</name>
<dbReference type="EMBL" id="RQHV01000032">
    <property type="protein sequence ID" value="TGN13197.1"/>
    <property type="molecule type" value="Genomic_DNA"/>
</dbReference>
<dbReference type="InterPro" id="IPR001041">
    <property type="entry name" value="2Fe-2S_ferredoxin-type"/>
</dbReference>
<feature type="domain" description="FAD-binding FR-type" evidence="2">
    <location>
        <begin position="37"/>
        <end position="138"/>
    </location>
</feature>
<dbReference type="Gene3D" id="3.10.20.30">
    <property type="match status" value="1"/>
</dbReference>